<comment type="caution">
    <text evidence="1">The sequence shown here is derived from an EMBL/GenBank/DDBJ whole genome shotgun (WGS) entry which is preliminary data.</text>
</comment>
<feature type="non-terminal residue" evidence="1">
    <location>
        <position position="1"/>
    </location>
</feature>
<proteinExistence type="predicted"/>
<reference evidence="1" key="1">
    <citation type="journal article" date="2014" name="Front. Microbiol.">
        <title>High frequency of phylogenetically diverse reductive dehalogenase-homologous genes in deep subseafloor sedimentary metagenomes.</title>
        <authorList>
            <person name="Kawai M."/>
            <person name="Futagami T."/>
            <person name="Toyoda A."/>
            <person name="Takaki Y."/>
            <person name="Nishi S."/>
            <person name="Hori S."/>
            <person name="Arai W."/>
            <person name="Tsubouchi T."/>
            <person name="Morono Y."/>
            <person name="Uchiyama I."/>
            <person name="Ito T."/>
            <person name="Fujiyama A."/>
            <person name="Inagaki F."/>
            <person name="Takami H."/>
        </authorList>
    </citation>
    <scope>NUCLEOTIDE SEQUENCE</scope>
    <source>
        <strain evidence="1">Expedition CK06-06</strain>
    </source>
</reference>
<sequence length="51" mass="5877">LIHAFDNQPSHTCMTISHSRSPWINVLNIAIGSHEDFCVVDNNHDRILHRN</sequence>
<name>X1AII9_9ZZZZ</name>
<dbReference type="AlphaFoldDB" id="X1AII9"/>
<evidence type="ECO:0000313" key="1">
    <source>
        <dbReference type="EMBL" id="GAG69482.1"/>
    </source>
</evidence>
<protein>
    <submittedName>
        <fullName evidence="1">Uncharacterized protein</fullName>
    </submittedName>
</protein>
<dbReference type="EMBL" id="BART01009504">
    <property type="protein sequence ID" value="GAG69482.1"/>
    <property type="molecule type" value="Genomic_DNA"/>
</dbReference>
<accession>X1AII9</accession>
<organism evidence="1">
    <name type="scientific">marine sediment metagenome</name>
    <dbReference type="NCBI Taxonomy" id="412755"/>
    <lineage>
        <taxon>unclassified sequences</taxon>
        <taxon>metagenomes</taxon>
        <taxon>ecological metagenomes</taxon>
    </lineage>
</organism>
<gene>
    <name evidence="1" type="ORF">S01H4_21047</name>
</gene>